<dbReference type="InterPro" id="IPR036661">
    <property type="entry name" value="Luciferase-like_sf"/>
</dbReference>
<name>A0A853DI55_9MICO</name>
<dbReference type="Pfam" id="PF00296">
    <property type="entry name" value="Bac_luciferase"/>
    <property type="match status" value="1"/>
</dbReference>
<organism evidence="3 4">
    <name type="scientific">Allobranchiibius huperziae</name>
    <dbReference type="NCBI Taxonomy" id="1874116"/>
    <lineage>
        <taxon>Bacteria</taxon>
        <taxon>Bacillati</taxon>
        <taxon>Actinomycetota</taxon>
        <taxon>Actinomycetes</taxon>
        <taxon>Micrococcales</taxon>
        <taxon>Dermacoccaceae</taxon>
        <taxon>Allobranchiibius</taxon>
    </lineage>
</organism>
<proteinExistence type="predicted"/>
<evidence type="ECO:0000256" key="1">
    <source>
        <dbReference type="ARBA" id="ARBA00023002"/>
    </source>
</evidence>
<dbReference type="GO" id="GO:0016705">
    <property type="term" value="F:oxidoreductase activity, acting on paired donors, with incorporation or reduction of molecular oxygen"/>
    <property type="evidence" value="ECO:0007669"/>
    <property type="project" value="InterPro"/>
</dbReference>
<feature type="domain" description="Luciferase-like" evidence="2">
    <location>
        <begin position="25"/>
        <end position="135"/>
    </location>
</feature>
<dbReference type="InterPro" id="IPR011251">
    <property type="entry name" value="Luciferase-like_dom"/>
</dbReference>
<dbReference type="Proteomes" id="UP000571817">
    <property type="component" value="Unassembled WGS sequence"/>
</dbReference>
<dbReference type="PANTHER" id="PTHR43244">
    <property type="match status" value="1"/>
</dbReference>
<dbReference type="SUPFAM" id="SSF51679">
    <property type="entry name" value="Bacterial luciferase-like"/>
    <property type="match status" value="1"/>
</dbReference>
<dbReference type="InterPro" id="IPR050564">
    <property type="entry name" value="F420-G6PD/mer"/>
</dbReference>
<accession>A0A853DI55</accession>
<gene>
    <name evidence="3" type="ORF">HNR15_003411</name>
</gene>
<keyword evidence="1" id="KW-0560">Oxidoreductase</keyword>
<evidence type="ECO:0000259" key="2">
    <source>
        <dbReference type="Pfam" id="PF00296"/>
    </source>
</evidence>
<protein>
    <submittedName>
        <fullName evidence="3">Putative F420-dependent oxidoreductase</fullName>
    </submittedName>
</protein>
<reference evidence="3 4" key="1">
    <citation type="submission" date="2020-07" db="EMBL/GenBank/DDBJ databases">
        <title>Sequencing the genomes of 1000 actinobacteria strains.</title>
        <authorList>
            <person name="Klenk H.-P."/>
        </authorList>
    </citation>
    <scope>NUCLEOTIDE SEQUENCE [LARGE SCALE GENOMIC DNA]</scope>
    <source>
        <strain evidence="3 4">DSM 29531</strain>
    </source>
</reference>
<evidence type="ECO:0000313" key="4">
    <source>
        <dbReference type="Proteomes" id="UP000571817"/>
    </source>
</evidence>
<comment type="caution">
    <text evidence="3">The sequence shown here is derived from an EMBL/GenBank/DDBJ whole genome shotgun (WGS) entry which is preliminary data.</text>
</comment>
<dbReference type="EMBL" id="JACCFW010000001">
    <property type="protein sequence ID" value="NYJ76448.1"/>
    <property type="molecule type" value="Genomic_DNA"/>
</dbReference>
<keyword evidence="4" id="KW-1185">Reference proteome</keyword>
<sequence>MTTADDIRDLRARLGPVGACIGVSASAPAIAEQVAGVRRLEASGYRAIWTNEIVGADALVRSALWLAATADAVVGTCIANAWVRPAPTAHAAATQLAQAFPGRFVLGVGVGWPQQAASVGREYGSPLQTARHYLDQLTDRDYPMLLAANGPRMTAVAAELADGALPAGQSPQFTAQAREQIGADRLLVVYVPVGESGPGELNDVISQHRAMGADHVVVGTPYDADFEAAARRLADLAPALG</sequence>
<dbReference type="Gene3D" id="3.20.20.30">
    <property type="entry name" value="Luciferase-like domain"/>
    <property type="match status" value="2"/>
</dbReference>
<dbReference type="AlphaFoldDB" id="A0A853DI55"/>
<dbReference type="RefSeq" id="WP_218883800.1">
    <property type="nucleotide sequence ID" value="NZ_JACCFW010000001.1"/>
</dbReference>
<dbReference type="PANTHER" id="PTHR43244:SF1">
    <property type="entry name" value="5,10-METHYLENETETRAHYDROMETHANOPTERIN REDUCTASE"/>
    <property type="match status" value="1"/>
</dbReference>
<evidence type="ECO:0000313" key="3">
    <source>
        <dbReference type="EMBL" id="NYJ76448.1"/>
    </source>
</evidence>